<protein>
    <submittedName>
        <fullName evidence="2">Uncharacterized protein</fullName>
    </submittedName>
</protein>
<accession>A0AAV1ZB34</accession>
<comment type="caution">
    <text evidence="2">The sequence shown here is derived from an EMBL/GenBank/DDBJ whole genome shotgun (WGS) entry which is preliminary data.</text>
</comment>
<dbReference type="Proteomes" id="UP001497382">
    <property type="component" value="Unassembled WGS sequence"/>
</dbReference>
<dbReference type="EMBL" id="CAXIEN010000035">
    <property type="protein sequence ID" value="CAL1268696.1"/>
    <property type="molecule type" value="Genomic_DNA"/>
</dbReference>
<evidence type="ECO:0000256" key="1">
    <source>
        <dbReference type="SAM" id="MobiDB-lite"/>
    </source>
</evidence>
<evidence type="ECO:0000313" key="2">
    <source>
        <dbReference type="EMBL" id="CAL1268696.1"/>
    </source>
</evidence>
<keyword evidence="3" id="KW-1185">Reference proteome</keyword>
<proteinExistence type="predicted"/>
<organism evidence="2 3">
    <name type="scientific">Larinioides sclopetarius</name>
    <dbReference type="NCBI Taxonomy" id="280406"/>
    <lineage>
        <taxon>Eukaryota</taxon>
        <taxon>Metazoa</taxon>
        <taxon>Ecdysozoa</taxon>
        <taxon>Arthropoda</taxon>
        <taxon>Chelicerata</taxon>
        <taxon>Arachnida</taxon>
        <taxon>Araneae</taxon>
        <taxon>Araneomorphae</taxon>
        <taxon>Entelegynae</taxon>
        <taxon>Araneoidea</taxon>
        <taxon>Araneidae</taxon>
        <taxon>Larinioides</taxon>
    </lineage>
</organism>
<feature type="region of interest" description="Disordered" evidence="1">
    <location>
        <begin position="1"/>
        <end position="39"/>
    </location>
</feature>
<reference evidence="2 3" key="1">
    <citation type="submission" date="2024-04" db="EMBL/GenBank/DDBJ databases">
        <authorList>
            <person name="Rising A."/>
            <person name="Reimegard J."/>
            <person name="Sonavane S."/>
            <person name="Akerstrom W."/>
            <person name="Nylinder S."/>
            <person name="Hedman E."/>
            <person name="Kallberg Y."/>
        </authorList>
    </citation>
    <scope>NUCLEOTIDE SEQUENCE [LARGE SCALE GENOMIC DNA]</scope>
</reference>
<sequence>PTPIDIDPDRIGAISYSPRQSSGGSEPDPLPFFDRPKISNHSNLDPEPLYCTCVLNSDACQSNGRSFCINVLDFSWFVKVIILEKNQPTGIFWCFG</sequence>
<dbReference type="AlphaFoldDB" id="A0AAV1ZB34"/>
<name>A0AAV1ZB34_9ARAC</name>
<evidence type="ECO:0000313" key="3">
    <source>
        <dbReference type="Proteomes" id="UP001497382"/>
    </source>
</evidence>
<gene>
    <name evidence="2" type="ORF">LARSCL_LOCUS4321</name>
</gene>
<feature type="non-terminal residue" evidence="2">
    <location>
        <position position="1"/>
    </location>
</feature>